<dbReference type="CDD" id="cd01650">
    <property type="entry name" value="RT_nLTR_like"/>
    <property type="match status" value="2"/>
</dbReference>
<dbReference type="Gene3D" id="3.60.10.10">
    <property type="entry name" value="Endonuclease/exonuclease/phosphatase"/>
    <property type="match status" value="2"/>
</dbReference>
<dbReference type="Pfam" id="PF00078">
    <property type="entry name" value="RVT_1"/>
    <property type="match status" value="2"/>
</dbReference>
<evidence type="ECO:0000313" key="5">
    <source>
        <dbReference type="Proteomes" id="UP000734854"/>
    </source>
</evidence>
<feature type="compositionally biased region" description="Low complexity" evidence="1">
    <location>
        <begin position="1671"/>
        <end position="1688"/>
    </location>
</feature>
<dbReference type="SUPFAM" id="SSF56672">
    <property type="entry name" value="DNA/RNA polymerases"/>
    <property type="match status" value="2"/>
</dbReference>
<feature type="domain" description="Reverse transcriptase" evidence="2">
    <location>
        <begin position="2107"/>
        <end position="2386"/>
    </location>
</feature>
<proteinExistence type="predicted"/>
<keyword evidence="5" id="KW-1185">Reference proteome</keyword>
<feature type="compositionally biased region" description="Polar residues" evidence="1">
    <location>
        <begin position="1533"/>
        <end position="1544"/>
    </location>
</feature>
<dbReference type="InterPro" id="IPR005135">
    <property type="entry name" value="Endo/exonuclease/phosphatase"/>
</dbReference>
<organism evidence="4 5">
    <name type="scientific">Zingiber officinale</name>
    <name type="common">Ginger</name>
    <name type="synonym">Amomum zingiber</name>
    <dbReference type="NCBI Taxonomy" id="94328"/>
    <lineage>
        <taxon>Eukaryota</taxon>
        <taxon>Viridiplantae</taxon>
        <taxon>Streptophyta</taxon>
        <taxon>Embryophyta</taxon>
        <taxon>Tracheophyta</taxon>
        <taxon>Spermatophyta</taxon>
        <taxon>Magnoliopsida</taxon>
        <taxon>Liliopsida</taxon>
        <taxon>Zingiberales</taxon>
        <taxon>Zingiberaceae</taxon>
        <taxon>Zingiber</taxon>
    </lineage>
</organism>
<dbReference type="InterPro" id="IPR043502">
    <property type="entry name" value="DNA/RNA_pol_sf"/>
</dbReference>
<comment type="caution">
    <text evidence="4">The sequence shown here is derived from an EMBL/GenBank/DDBJ whole genome shotgun (WGS) entry which is preliminary data.</text>
</comment>
<feature type="domain" description="Reverse transcriptase" evidence="2">
    <location>
        <begin position="433"/>
        <end position="712"/>
    </location>
</feature>
<feature type="region of interest" description="Disordered" evidence="1">
    <location>
        <begin position="1483"/>
        <end position="1508"/>
    </location>
</feature>
<dbReference type="InterPro" id="IPR026960">
    <property type="entry name" value="RVT-Znf"/>
</dbReference>
<dbReference type="PANTHER" id="PTHR33116">
    <property type="entry name" value="REVERSE TRANSCRIPTASE ZINC-BINDING DOMAIN-CONTAINING PROTEIN-RELATED-RELATED"/>
    <property type="match status" value="1"/>
</dbReference>
<evidence type="ECO:0008006" key="6">
    <source>
        <dbReference type="Google" id="ProtNLM"/>
    </source>
</evidence>
<feature type="domain" description="RNase H type-1" evidence="3">
    <location>
        <begin position="2834"/>
        <end position="2962"/>
    </location>
</feature>
<dbReference type="GO" id="GO:0004523">
    <property type="term" value="F:RNA-DNA hybrid ribonuclease activity"/>
    <property type="evidence" value="ECO:0007669"/>
    <property type="project" value="InterPro"/>
</dbReference>
<dbReference type="Pfam" id="PF03372">
    <property type="entry name" value="Exo_endo_phos"/>
    <property type="match status" value="2"/>
</dbReference>
<dbReference type="InterPro" id="IPR000477">
    <property type="entry name" value="RT_dom"/>
</dbReference>
<dbReference type="SUPFAM" id="SSF56219">
    <property type="entry name" value="DNase I-like"/>
    <property type="match status" value="2"/>
</dbReference>
<reference evidence="4 5" key="1">
    <citation type="submission" date="2020-08" db="EMBL/GenBank/DDBJ databases">
        <title>Plant Genome Project.</title>
        <authorList>
            <person name="Zhang R.-G."/>
        </authorList>
    </citation>
    <scope>NUCLEOTIDE SEQUENCE [LARGE SCALE GENOMIC DNA]</scope>
    <source>
        <tissue evidence="4">Rhizome</tissue>
    </source>
</reference>
<dbReference type="PANTHER" id="PTHR33116:SF80">
    <property type="entry name" value="REVERSE TRANSCRIPTASE ZINC-BINDING DOMAIN-CONTAINING PROTEIN"/>
    <property type="match status" value="1"/>
</dbReference>
<evidence type="ECO:0000259" key="2">
    <source>
        <dbReference type="PROSITE" id="PS50878"/>
    </source>
</evidence>
<protein>
    <recommendedName>
        <fullName evidence="6">Reverse transcriptase domain-containing protein</fullName>
    </recommendedName>
</protein>
<dbReference type="InterPro" id="IPR036691">
    <property type="entry name" value="Endo/exonu/phosph_ase_sf"/>
</dbReference>
<feature type="region of interest" description="Disordered" evidence="1">
    <location>
        <begin position="1609"/>
        <end position="1697"/>
    </location>
</feature>
<name>A0A8J5C8K9_ZINOF</name>
<dbReference type="Proteomes" id="UP000734854">
    <property type="component" value="Unassembled WGS sequence"/>
</dbReference>
<feature type="compositionally biased region" description="Acidic residues" evidence="1">
    <location>
        <begin position="1612"/>
        <end position="1621"/>
    </location>
</feature>
<feature type="domain" description="RNase H type-1" evidence="3">
    <location>
        <begin position="1160"/>
        <end position="1288"/>
    </location>
</feature>
<dbReference type="PROSITE" id="PS50879">
    <property type="entry name" value="RNASE_H_1"/>
    <property type="match status" value="2"/>
</dbReference>
<evidence type="ECO:0000313" key="4">
    <source>
        <dbReference type="EMBL" id="KAG6469537.1"/>
    </source>
</evidence>
<dbReference type="Gene3D" id="3.30.420.10">
    <property type="entry name" value="Ribonuclease H-like superfamily/Ribonuclease H"/>
    <property type="match status" value="2"/>
</dbReference>
<dbReference type="Pfam" id="PF13456">
    <property type="entry name" value="RVT_3"/>
    <property type="match status" value="2"/>
</dbReference>
<dbReference type="Pfam" id="PF13966">
    <property type="entry name" value="zf-RVT"/>
    <property type="match status" value="2"/>
</dbReference>
<dbReference type="GO" id="GO:0003676">
    <property type="term" value="F:nucleic acid binding"/>
    <property type="evidence" value="ECO:0007669"/>
    <property type="project" value="InterPro"/>
</dbReference>
<dbReference type="PROSITE" id="PS50878">
    <property type="entry name" value="RT_POL"/>
    <property type="match status" value="2"/>
</dbReference>
<dbReference type="EMBL" id="JACMSC010000021">
    <property type="protein sequence ID" value="KAG6469537.1"/>
    <property type="molecule type" value="Genomic_DNA"/>
</dbReference>
<dbReference type="InterPro" id="IPR044730">
    <property type="entry name" value="RNase_H-like_dom_plant"/>
</dbReference>
<sequence>MVDLDCRYMARRMGFEEVVSNKSGKVWFFWDSTIACKVLFDHDQFLHLELSSQLFPSSMIVTVVYAKCTRLERSLLWESLVELRPEGDRLWLVGGDFNVISSMEEHSAGVLARPGAMEDFNNFIMLAGLVDAGFVGDRYTWTNNRVWKRLDRVLLSPSWGSLDFTVRVEHLSRAASDHCPLLVEFPGFQKPRASFRFQRMWVRHRDFMQTVRLNWCLPSVAQGLQRLQMKLRRLKEHLKWWNMEVFGNIHDRVLQAEESMAAAEHAYDRDPTEQSRTHRSECQAHLFRVLDMEEDFWKQRAAIRWMGEGERNTKFFHSTVQKKRAVSRIFRIWEEGQCLDQPERIRESGVRYFQELLTGETVDSTAVDTDLIPTLVSTEDNLMLAALPSAEEVKQVVWSMCQDSAAGPDGFSVAFYRACWEIVGEDVLQAVLDFFRGAELPRGMASTTIVLIPKVDSAQRWQDFRPISLCNVSYKIISKLMAQRMASVIGKVISPAQSGFVPGRLISDNILMAQELDHKLNYHIRGGNLILKLDMAKAYDRVQWGVLFRVMAAFGFSEAVIAFIRRCVTSSWFSVLVNGQLSGFFRSQRGLRQGDPISPFLFILAAELLSRGIEALFVAYPGMTYATGCDMRVSHLAYADDVVIFLNGSLDCVRRGKEFLDRYEAQSGQAINAEKSSFFPSRCISDRRRQQIAAVTGFGLGERPMLYLGVPIISGNKRTVHFAPLLAKIQRKFQGWNLSRLSHGGRLMLIQSVLSSLPVYLLQVTQPPLEVLKKLEGVFASFFWSSVGHDRKVHWVAWRDICRPKQEGGLGIRRLSEVGAALSMKLWFRFREQCTQWARFLRRSYCGAVDPGVVTLRSNASPSWRRMIQTRAVAERQIGWIIGQGHLSFWHDRWMERGPLSEWCTVQGPPDVRVDRFLADGSWSQEILQRVLPSSVAEEVTEVQLRPEEEDVMLWRPTRDGRFTTRSAWEAYRTAHQREDVAIVTWSRLLLPTISVFIWRFFRRRLPVDEILQQRGACLASRCQCCEAVESWEHLFYGSPVAGEVWGYFGHLFGVGSWRVMERWRVGTAWSSTGSVREITPILICWFLWTARNDSKHRGLRPEGQRIIRQITQYLRVGMASGTIKPRHWRGAISVAQAMGIQVRIRTLHTVSVVHWRRPDDGWFKLNTDGCSRGNPGESSYGAIVRDQSGQVVVARQGVLGEGSNIRAELMAILRGLELCVDRHLSPIWLESDSLVALHIIRSSGISWEFREEILRIRRLVRQHGVRCTHIYREGNAAADFLANQAYQVEGERVMEGQEIVGLLLGCPIKIDEATADGSRLFMARACVEIDLLKPRVEQFLIGIGDEHRLQRVVYERTPEYCQYCRHLGHAEADCYVAGNKPRPEWHRDRVDPIPPGADLRERLNQRERDRKGKAVVVEDSEAQDFQRVGGKRTGQTWARKQLHFRMGQEAAQELHTQVNPFEVLKDTGEEEEAGDDVMEVTGGREALGDTPQLGTETDDGVGEEEDRVAETQLVEGEDRMPGQLGQHQTLRQTPQGLGQQDSVSVEGGEQQGGDQTPQSFGQGEQASQTVQRPGIGSQQRTTDGAQGQGGAFRGLPVACLINGEEPRVLESSDELPEDDCLDRYSSSSADQGVSDDLGPKEPARPTQAIPEGSEDPDFQKTFVEYEETDTSSSSRGGTQSSIRGQSTQRKESGDAQVLEPMVDLDCRYMARRMGFEEFLHLELSSQLFPSSMIVTVVYAKCTRLERSVLWESLEELRPEGDRLWLVGGDFNVISSMEEHSAGVLARPGAMEDFNNFIMLAGLVDAGFVGDRYTWTNNRVWKRLDRVLLSPSWASLDFTVRVEHLSRAASDHCPLLVEFPGFQKPRASFRFQRMWVRHRDFMQTVRLNWCLPSVAQGQQRLQMKLRRLKEHLKWWNMEVFGNIHDRVLQAEESMAAAEHAYDRDPTEQSRTHRSECQAHLFRVLDMEEDFWKQRAAIRWMGEGERNTKFFHSTVQKKRTVSRLFRIWEEGQCLDQPERIRESGVRYFQELLTGETVDSTAVDTDLIPTLVSTEDNLVLAALPSAEEVKQLVWSMCQDSAAGPDGFSVAFYRACWEIVGEDVLQAVLDFFRGAELPRGMAFTTIVLIPKVDNAQRWRDFRPISLCNVSYKIISKLMAQRMASVLGKVISPAQSGFVPGRLITDNILMAQELDHKLNYHIRGGNLILKLDMAKAYDRVQWGVLFRVMAAFGFSEAVIAFIRRCVTSSWFSVLVNGQLSGFFRSQRGLRQGDPISPFLFILAAELLSRGIEALFAAYPGMAYATGCDMRVSHLAYADDVVIFLNGSLDCVRRGKEFLDRYEAQSGQAINAEKSSFFPSRCISDRRRQQIAAVTGFGLGERPMLYLGVPIISGNKRTVHFAPLLAKIQRKFQGWNLSRLSHGGRLMLIQSVLSSLPVYLLQVIQPPLEVLRKLEGVFASFFWSSVGHDRKVHWVAWRDICRPKQEGGLGIRRLSEVGAALSMKLWFRFREQSTQWARFLRRSYCGTVDPGVVTLRSNASPSWRRMIQTRAVAERQIGWIIGQGHLSFWHDRLMERGPLSEWCTVQGPPDVRVDRFLADGSWSQEILQRVLPSSVAEEVTEVQLRPEEEDVMLWRPTRDGRFTTRSAWEAYRTAHKRENVAIVTWSRLLLPTISVFIWRFSRRRLPVDEILQQRGACLASRCQCCEAVESWEHLFYGSPVAGEVWGYFGHLFGVGSWRVMERWRVGTAWSSTGSVREITPLLICWFLWTARNDSKHRGLRPEGQKIIRQITQYLRVGMASGIIKPRHWRGAISAAQAMGIQVRIRTLHTVSAVHWRRPDDGWFKLNTDGCSRGNPGESSYGAILRDYSGQVVVARQGVLGEGSNIRAELMAILRGLELCVDRHLSPIWLESDSLVALHIIRSSGISWEFREEILRIRRLVRQHGVRCTHIYREGNAAADFLANQAYQVEGERVMEGQEIVGLLLGICRMDRLGLPYIRSSCKPG</sequence>
<feature type="compositionally biased region" description="Acidic residues" evidence="1">
    <location>
        <begin position="1497"/>
        <end position="1508"/>
    </location>
</feature>
<dbReference type="InterPro" id="IPR036397">
    <property type="entry name" value="RNaseH_sf"/>
</dbReference>
<dbReference type="InterPro" id="IPR012337">
    <property type="entry name" value="RNaseH-like_sf"/>
</dbReference>
<evidence type="ECO:0000256" key="1">
    <source>
        <dbReference type="SAM" id="MobiDB-lite"/>
    </source>
</evidence>
<dbReference type="SUPFAM" id="SSF53098">
    <property type="entry name" value="Ribonuclease H-like"/>
    <property type="match status" value="2"/>
</dbReference>
<dbReference type="CDD" id="cd06222">
    <property type="entry name" value="RNase_H_like"/>
    <property type="match status" value="2"/>
</dbReference>
<accession>A0A8J5C8K9</accession>
<gene>
    <name evidence="4" type="ORF">ZIOFF_070466</name>
</gene>
<feature type="region of interest" description="Disordered" evidence="1">
    <location>
        <begin position="1533"/>
        <end position="1591"/>
    </location>
</feature>
<dbReference type="InterPro" id="IPR002156">
    <property type="entry name" value="RNaseH_domain"/>
</dbReference>
<feature type="compositionally biased region" description="Polar residues" evidence="1">
    <location>
        <begin position="1553"/>
        <end position="1586"/>
    </location>
</feature>
<evidence type="ECO:0000259" key="3">
    <source>
        <dbReference type="PROSITE" id="PS50879"/>
    </source>
</evidence>